<evidence type="ECO:0000256" key="6">
    <source>
        <dbReference type="ARBA" id="ARBA00022989"/>
    </source>
</evidence>
<dbReference type="InterPro" id="IPR001851">
    <property type="entry name" value="ABC_transp_permease"/>
</dbReference>
<dbReference type="CDD" id="cd06579">
    <property type="entry name" value="TM_PBP1_transp_AraH_like"/>
    <property type="match status" value="1"/>
</dbReference>
<keyword evidence="2" id="KW-0813">Transport</keyword>
<feature type="transmembrane region" description="Helical" evidence="8">
    <location>
        <begin position="224"/>
        <end position="242"/>
    </location>
</feature>
<accession>A0A1V5SRD9</accession>
<evidence type="ECO:0000256" key="5">
    <source>
        <dbReference type="ARBA" id="ARBA00022692"/>
    </source>
</evidence>
<evidence type="ECO:0000256" key="3">
    <source>
        <dbReference type="ARBA" id="ARBA00022475"/>
    </source>
</evidence>
<keyword evidence="4" id="KW-0997">Cell inner membrane</keyword>
<feature type="transmembrane region" description="Helical" evidence="8">
    <location>
        <begin position="12"/>
        <end position="29"/>
    </location>
</feature>
<evidence type="ECO:0000256" key="2">
    <source>
        <dbReference type="ARBA" id="ARBA00022448"/>
    </source>
</evidence>
<gene>
    <name evidence="9" type="primary">lsrD_1</name>
    <name evidence="9" type="ORF">BWY41_01417</name>
</gene>
<sequence>MFNQYLKHSRTTILFVMMLGAFIIMSIFLPGKFLTLSNFQSIASQIPEFGLLAIAIMLAMLTGGIDLSIISTANLAGVGAALILTKYSLPQLGAYEESYIIFLAIVSAIGISLLCGLINGLLIAYIKVPAILATLGTMSIFSGIAIVITKGYGIQGFPEKFLFIGSGTILAIPMPMVIFIFCILLMSLILNRTSFGFNLYMLGSNPVAARFSGINNRGILVRTYILSGLCSGLASIIMISRVNSIRPGYGSAYLLQAILVCVLGGVDPSGGYGNISGLVMGIIVLQILQSGFNILSFSPFFKNVVWGLMLILVMILNFYSSRYTHKIRKRLNVD</sequence>
<feature type="transmembrane region" description="Helical" evidence="8">
    <location>
        <begin position="130"/>
        <end position="149"/>
    </location>
</feature>
<dbReference type="Pfam" id="PF02653">
    <property type="entry name" value="BPD_transp_2"/>
    <property type="match status" value="1"/>
</dbReference>
<proteinExistence type="predicted"/>
<organism evidence="9">
    <name type="scientific">Candidatus Atribacter allofermentans</name>
    <dbReference type="NCBI Taxonomy" id="1852833"/>
    <lineage>
        <taxon>Bacteria</taxon>
        <taxon>Pseudomonadati</taxon>
        <taxon>Atribacterota</taxon>
        <taxon>Atribacteria</taxon>
        <taxon>Atribacterales</taxon>
        <taxon>Atribacteraceae</taxon>
        <taxon>Atribacter</taxon>
    </lineage>
</organism>
<feature type="transmembrane region" description="Helical" evidence="8">
    <location>
        <begin position="248"/>
        <end position="266"/>
    </location>
</feature>
<dbReference type="EMBL" id="MWBQ01000104">
    <property type="protein sequence ID" value="OQA56894.1"/>
    <property type="molecule type" value="Genomic_DNA"/>
</dbReference>
<evidence type="ECO:0000256" key="8">
    <source>
        <dbReference type="SAM" id="Phobius"/>
    </source>
</evidence>
<reference evidence="9" key="1">
    <citation type="submission" date="2017-02" db="EMBL/GenBank/DDBJ databases">
        <title>Delving into the versatile metabolic prowess of the omnipresent phylum Bacteroidetes.</title>
        <authorList>
            <person name="Nobu M.K."/>
            <person name="Mei R."/>
            <person name="Narihiro T."/>
            <person name="Kuroda K."/>
            <person name="Liu W.-T."/>
        </authorList>
    </citation>
    <scope>NUCLEOTIDE SEQUENCE</scope>
    <source>
        <strain evidence="9">ADurb.Bin276</strain>
    </source>
</reference>
<name>A0A1V5SRD9_9BACT</name>
<protein>
    <submittedName>
        <fullName evidence="9">Autoinducer 2 import system permease protein LsrD</fullName>
    </submittedName>
</protein>
<dbReference type="Proteomes" id="UP000485569">
    <property type="component" value="Unassembled WGS sequence"/>
</dbReference>
<evidence type="ECO:0000256" key="1">
    <source>
        <dbReference type="ARBA" id="ARBA00004651"/>
    </source>
</evidence>
<evidence type="ECO:0000313" key="9">
    <source>
        <dbReference type="EMBL" id="OQA56894.1"/>
    </source>
</evidence>
<comment type="subcellular location">
    <subcellularLocation>
        <location evidence="1">Cell membrane</location>
        <topology evidence="1">Multi-pass membrane protein</topology>
    </subcellularLocation>
</comment>
<keyword evidence="7 8" id="KW-0472">Membrane</keyword>
<keyword evidence="5 8" id="KW-0812">Transmembrane</keyword>
<evidence type="ECO:0000256" key="4">
    <source>
        <dbReference type="ARBA" id="ARBA00022519"/>
    </source>
</evidence>
<dbReference type="GO" id="GO:0022857">
    <property type="term" value="F:transmembrane transporter activity"/>
    <property type="evidence" value="ECO:0007669"/>
    <property type="project" value="InterPro"/>
</dbReference>
<evidence type="ECO:0000256" key="7">
    <source>
        <dbReference type="ARBA" id="ARBA00023136"/>
    </source>
</evidence>
<keyword evidence="3" id="KW-1003">Cell membrane</keyword>
<keyword evidence="6 8" id="KW-1133">Transmembrane helix</keyword>
<feature type="transmembrane region" description="Helical" evidence="8">
    <location>
        <begin position="161"/>
        <end position="189"/>
    </location>
</feature>
<feature type="transmembrane region" description="Helical" evidence="8">
    <location>
        <begin position="49"/>
        <end position="78"/>
    </location>
</feature>
<comment type="caution">
    <text evidence="9">The sequence shown here is derived from an EMBL/GenBank/DDBJ whole genome shotgun (WGS) entry which is preliminary data.</text>
</comment>
<feature type="transmembrane region" description="Helical" evidence="8">
    <location>
        <begin position="99"/>
        <end position="124"/>
    </location>
</feature>
<dbReference type="PANTHER" id="PTHR32196">
    <property type="entry name" value="ABC TRANSPORTER PERMEASE PROTEIN YPHD-RELATED-RELATED"/>
    <property type="match status" value="1"/>
</dbReference>
<feature type="transmembrane region" description="Helical" evidence="8">
    <location>
        <begin position="303"/>
        <end position="320"/>
    </location>
</feature>
<dbReference type="AlphaFoldDB" id="A0A1V5SRD9"/>
<dbReference type="GO" id="GO:0005886">
    <property type="term" value="C:plasma membrane"/>
    <property type="evidence" value="ECO:0007669"/>
    <property type="project" value="UniProtKB-SubCell"/>
</dbReference>
<dbReference type="PANTHER" id="PTHR32196:SF21">
    <property type="entry name" value="ABC TRANSPORTER PERMEASE PROTEIN YPHD-RELATED"/>
    <property type="match status" value="1"/>
</dbReference>